<keyword evidence="1" id="KW-0812">Transmembrane</keyword>
<reference evidence="2 3" key="1">
    <citation type="submission" date="2021-05" db="EMBL/GenBank/DDBJ databases">
        <title>Genome Assembly of Synthetic Allotetraploid Brassica napus Reveals Homoeologous Exchanges between Subgenomes.</title>
        <authorList>
            <person name="Davis J.T."/>
        </authorList>
    </citation>
    <scope>NUCLEOTIDE SEQUENCE [LARGE SCALE GENOMIC DNA]</scope>
    <source>
        <strain evidence="3">cv. Da-Ae</strain>
        <tissue evidence="2">Seedling</tissue>
    </source>
</reference>
<dbReference type="EMBL" id="JAGKQM010000011">
    <property type="protein sequence ID" value="KAH0903117.1"/>
    <property type="molecule type" value="Genomic_DNA"/>
</dbReference>
<keyword evidence="1" id="KW-1133">Transmembrane helix</keyword>
<proteinExistence type="predicted"/>
<name>A0ABQ8BE82_BRANA</name>
<protein>
    <submittedName>
        <fullName evidence="2">Uncharacterized protein</fullName>
    </submittedName>
</protein>
<evidence type="ECO:0000313" key="2">
    <source>
        <dbReference type="EMBL" id="KAH0903117.1"/>
    </source>
</evidence>
<evidence type="ECO:0000313" key="3">
    <source>
        <dbReference type="Proteomes" id="UP000824890"/>
    </source>
</evidence>
<organism evidence="2 3">
    <name type="scientific">Brassica napus</name>
    <name type="common">Rape</name>
    <dbReference type="NCBI Taxonomy" id="3708"/>
    <lineage>
        <taxon>Eukaryota</taxon>
        <taxon>Viridiplantae</taxon>
        <taxon>Streptophyta</taxon>
        <taxon>Embryophyta</taxon>
        <taxon>Tracheophyta</taxon>
        <taxon>Spermatophyta</taxon>
        <taxon>Magnoliopsida</taxon>
        <taxon>eudicotyledons</taxon>
        <taxon>Gunneridae</taxon>
        <taxon>Pentapetalae</taxon>
        <taxon>rosids</taxon>
        <taxon>malvids</taxon>
        <taxon>Brassicales</taxon>
        <taxon>Brassicaceae</taxon>
        <taxon>Brassiceae</taxon>
        <taxon>Brassica</taxon>
    </lineage>
</organism>
<gene>
    <name evidence="2" type="ORF">HID58_042620</name>
</gene>
<feature type="non-terminal residue" evidence="2">
    <location>
        <position position="1"/>
    </location>
</feature>
<keyword evidence="1" id="KW-0472">Membrane</keyword>
<accession>A0ABQ8BE82</accession>
<dbReference type="Proteomes" id="UP000824890">
    <property type="component" value="Unassembled WGS sequence"/>
</dbReference>
<keyword evidence="3" id="KW-1185">Reference proteome</keyword>
<feature type="transmembrane region" description="Helical" evidence="1">
    <location>
        <begin position="43"/>
        <end position="61"/>
    </location>
</feature>
<evidence type="ECO:0000256" key="1">
    <source>
        <dbReference type="SAM" id="Phobius"/>
    </source>
</evidence>
<comment type="caution">
    <text evidence="2">The sequence shown here is derived from an EMBL/GenBank/DDBJ whole genome shotgun (WGS) entry which is preliminary data.</text>
</comment>
<sequence length="133" mass="15109">KIWDHRLTREGSQADNTHVTTAVSNKKIRESEKMGPHLEGPNIFLLILGLVLNSLLLFCHGGRTSRYVRRLEETVDMPLDSDVFRVPPGFSAPQHTDHLLLKRDLYGFVVVLSQIISDARTNERSKPHTEPDN</sequence>